<proteinExistence type="predicted"/>
<sequence>MRIFRSPWGKIELTEERKQHIVSFHPDIAPYLRYFDATLRVPKRIARSKHDKDVIICYRQLPRRKLFLAIIFRLKPHNNFILTAYLANKIKRV</sequence>
<accession>A0A1F7V7A5</accession>
<dbReference type="AlphaFoldDB" id="A0A1F7V7A5"/>
<evidence type="ECO:0000313" key="1">
    <source>
        <dbReference type="EMBL" id="OGL86393.1"/>
    </source>
</evidence>
<dbReference type="Proteomes" id="UP000178723">
    <property type="component" value="Unassembled WGS sequence"/>
</dbReference>
<comment type="caution">
    <text evidence="1">The sequence shown here is derived from an EMBL/GenBank/DDBJ whole genome shotgun (WGS) entry which is preliminary data.</text>
</comment>
<evidence type="ECO:0008006" key="3">
    <source>
        <dbReference type="Google" id="ProtNLM"/>
    </source>
</evidence>
<reference evidence="1 2" key="1">
    <citation type="journal article" date="2016" name="Nat. Commun.">
        <title>Thousands of microbial genomes shed light on interconnected biogeochemical processes in an aquifer system.</title>
        <authorList>
            <person name="Anantharaman K."/>
            <person name="Brown C.T."/>
            <person name="Hug L.A."/>
            <person name="Sharon I."/>
            <person name="Castelle C.J."/>
            <person name="Probst A.J."/>
            <person name="Thomas B.C."/>
            <person name="Singh A."/>
            <person name="Wilkins M.J."/>
            <person name="Karaoz U."/>
            <person name="Brodie E.L."/>
            <person name="Williams K.H."/>
            <person name="Hubbard S.S."/>
            <person name="Banfield J.F."/>
        </authorList>
    </citation>
    <scope>NUCLEOTIDE SEQUENCE [LARGE SCALE GENOMIC DNA]</scope>
</reference>
<gene>
    <name evidence="1" type="ORF">A3I40_01345</name>
</gene>
<evidence type="ECO:0000313" key="2">
    <source>
        <dbReference type="Proteomes" id="UP000178723"/>
    </source>
</evidence>
<name>A0A1F7V7A5_9BACT</name>
<dbReference type="EMBL" id="MGEP01000050">
    <property type="protein sequence ID" value="OGL86393.1"/>
    <property type="molecule type" value="Genomic_DNA"/>
</dbReference>
<organism evidence="1 2">
    <name type="scientific">Candidatus Uhrbacteria bacterium RIFCSPLOWO2_02_FULL_48_12</name>
    <dbReference type="NCBI Taxonomy" id="1802407"/>
    <lineage>
        <taxon>Bacteria</taxon>
        <taxon>Candidatus Uhriibacteriota</taxon>
    </lineage>
</organism>
<protein>
    <recommendedName>
        <fullName evidence="3">DUF4258 domain-containing protein</fullName>
    </recommendedName>
</protein>